<gene>
    <name evidence="2" type="ORF">E1163_11940</name>
</gene>
<organism evidence="2 3">
    <name type="scientific">Fulvivirga kasyanovii</name>
    <dbReference type="NCBI Taxonomy" id="396812"/>
    <lineage>
        <taxon>Bacteria</taxon>
        <taxon>Pseudomonadati</taxon>
        <taxon>Bacteroidota</taxon>
        <taxon>Cytophagia</taxon>
        <taxon>Cytophagales</taxon>
        <taxon>Fulvivirgaceae</taxon>
        <taxon>Fulvivirga</taxon>
    </lineage>
</organism>
<keyword evidence="3" id="KW-1185">Reference proteome</keyword>
<evidence type="ECO:0000313" key="2">
    <source>
        <dbReference type="EMBL" id="MTI25656.1"/>
    </source>
</evidence>
<feature type="chain" id="PRO_5046403007" evidence="1">
    <location>
        <begin position="22"/>
        <end position="195"/>
    </location>
</feature>
<reference evidence="2 3" key="1">
    <citation type="submission" date="2019-02" db="EMBL/GenBank/DDBJ databases">
        <authorList>
            <person name="Goldberg S.R."/>
            <person name="Haltli B.A."/>
            <person name="Correa H."/>
            <person name="Russell K.G."/>
        </authorList>
    </citation>
    <scope>NUCLEOTIDE SEQUENCE [LARGE SCALE GENOMIC DNA]</scope>
    <source>
        <strain evidence="2 3">JCM 16186</strain>
    </source>
</reference>
<protein>
    <submittedName>
        <fullName evidence="2">Uncharacterized protein</fullName>
    </submittedName>
</protein>
<evidence type="ECO:0000313" key="3">
    <source>
        <dbReference type="Proteomes" id="UP000798808"/>
    </source>
</evidence>
<keyword evidence="1" id="KW-0732">Signal</keyword>
<dbReference type="Proteomes" id="UP000798808">
    <property type="component" value="Unassembled WGS sequence"/>
</dbReference>
<dbReference type="EMBL" id="SMLW01000531">
    <property type="protein sequence ID" value="MTI25656.1"/>
    <property type="molecule type" value="Genomic_DNA"/>
</dbReference>
<evidence type="ECO:0000256" key="1">
    <source>
        <dbReference type="SAM" id="SignalP"/>
    </source>
</evidence>
<sequence>MNKRFLFLSILYILIVAQASAQDDELPKPYINHADNGLIYNTVFTYREHSFSGLMVVKKEGEAYRVVLLSKLGPSIMDFLIADGKLTWNKVPKGMERAVIRRIMAKDFSIMLLTDLQNPEKVKEKKNGYKIKGDNTIKIKLTADNKVREAETKNNFTFLKTYASFFYTNSDPIPDEICVNHRYIKMKMEMKLLDR</sequence>
<proteinExistence type="predicted"/>
<feature type="signal peptide" evidence="1">
    <location>
        <begin position="1"/>
        <end position="21"/>
    </location>
</feature>
<accession>A0ABW9RP04</accession>
<comment type="caution">
    <text evidence="2">The sequence shown here is derived from an EMBL/GenBank/DDBJ whole genome shotgun (WGS) entry which is preliminary data.</text>
</comment>
<dbReference type="RefSeq" id="WP_155171972.1">
    <property type="nucleotide sequence ID" value="NZ_BAAAFL010000043.1"/>
</dbReference>
<name>A0ABW9RP04_9BACT</name>